<evidence type="ECO:0000256" key="1">
    <source>
        <dbReference type="SAM" id="Phobius"/>
    </source>
</evidence>
<keyword evidence="3" id="KW-1185">Reference proteome</keyword>
<feature type="transmembrane region" description="Helical" evidence="1">
    <location>
        <begin position="135"/>
        <end position="158"/>
    </location>
</feature>
<reference evidence="3" key="1">
    <citation type="journal article" date="2014" name="Genome Announc.">
        <title>Complete Genome Sequence of Campylobacter iguaniorum Strain 1485ET, Isolated from a Bearded Dragon (Pogona vitticeps).</title>
        <authorList>
            <person name="Gilbert M.J."/>
            <person name="Miller W.G."/>
            <person name="Yee E."/>
            <person name="Kik M."/>
            <person name="Wagenaar J.A."/>
            <person name="Duim B."/>
        </authorList>
    </citation>
    <scope>NUCLEOTIDE SEQUENCE [LARGE SCALE GENOMIC DNA]</scope>
    <source>
        <strain evidence="3">1485E</strain>
    </source>
</reference>
<accession>A0A076FAT3</accession>
<protein>
    <submittedName>
        <fullName evidence="2">Hypothetical membrane protein</fullName>
    </submittedName>
</protein>
<organism evidence="2 3">
    <name type="scientific">Campylobacter iguaniorum</name>
    <dbReference type="NCBI Taxonomy" id="1244531"/>
    <lineage>
        <taxon>Bacteria</taxon>
        <taxon>Pseudomonadati</taxon>
        <taxon>Campylobacterota</taxon>
        <taxon>Epsilonproteobacteria</taxon>
        <taxon>Campylobacterales</taxon>
        <taxon>Campylobacteraceae</taxon>
        <taxon>Campylobacter</taxon>
    </lineage>
</organism>
<dbReference type="STRING" id="1244531.CIG2463D_0753"/>
<dbReference type="OrthoDB" id="5354611at2"/>
<keyword evidence="1" id="KW-0812">Transmembrane</keyword>
<feature type="transmembrane region" description="Helical" evidence="1">
    <location>
        <begin position="91"/>
        <end position="114"/>
    </location>
</feature>
<proteinExistence type="predicted"/>
<feature type="transmembrane region" description="Helical" evidence="1">
    <location>
        <begin position="16"/>
        <end position="40"/>
    </location>
</feature>
<gene>
    <name evidence="2" type="ORF">CIG1485E_0752</name>
</gene>
<dbReference type="Proteomes" id="UP000028486">
    <property type="component" value="Chromosome"/>
</dbReference>
<name>A0A076FAT3_9BACT</name>
<evidence type="ECO:0000313" key="3">
    <source>
        <dbReference type="Proteomes" id="UP000028486"/>
    </source>
</evidence>
<dbReference type="RefSeq" id="WP_038453839.1">
    <property type="nucleotide sequence ID" value="NZ_CP009043.1"/>
</dbReference>
<dbReference type="HOGENOM" id="CLU_1615940_0_0_7"/>
<dbReference type="PATRIC" id="fig|1244531.5.peg.750"/>
<sequence length="163" mass="18807">MNSNTAFARLDQIAPFVHISSAALFIAIELSIVIFARYFFKDIDQNTHRYELILKECKKFFIAQICVMFMICLSAIFLINTNEFKISDPMVQAIVATKWALMAFIILNLGYMTYKFDLAKKAFLSDELLETHENLVLIIYYFTPLNIALSFLSIYLGITFRGL</sequence>
<keyword evidence="1" id="KW-0472">Membrane</keyword>
<dbReference type="KEGG" id="caj:CIG1485E_0752"/>
<feature type="transmembrane region" description="Helical" evidence="1">
    <location>
        <begin position="60"/>
        <end position="79"/>
    </location>
</feature>
<keyword evidence="1" id="KW-1133">Transmembrane helix</keyword>
<dbReference type="EMBL" id="CP009043">
    <property type="protein sequence ID" value="AII14597.1"/>
    <property type="molecule type" value="Genomic_DNA"/>
</dbReference>
<dbReference type="AlphaFoldDB" id="A0A076FAT3"/>
<dbReference type="eggNOG" id="COG5615">
    <property type="taxonomic scope" value="Bacteria"/>
</dbReference>
<evidence type="ECO:0000313" key="2">
    <source>
        <dbReference type="EMBL" id="AII14597.1"/>
    </source>
</evidence>